<name>G7VBF7_9CREN</name>
<evidence type="ECO:0000313" key="2">
    <source>
        <dbReference type="Proteomes" id="UP000005867"/>
    </source>
</evidence>
<accession>G7VBF7</accession>
<dbReference type="Proteomes" id="UP000005867">
    <property type="component" value="Chromosome"/>
</dbReference>
<evidence type="ECO:0000313" key="1">
    <source>
        <dbReference type="EMBL" id="AET32387.1"/>
    </source>
</evidence>
<dbReference type="AlphaFoldDB" id="G7VBF7"/>
<sequence>MATLHGVLRSMIMYLKKRIERYYSLWSTGRLQLVSQKED</sequence>
<dbReference type="STRING" id="1104324.P186_0946"/>
<reference evidence="1 2" key="1">
    <citation type="journal article" date="2012" name="J. Bacteriol.">
        <title>Complete genome sequence of strain 1860, a crenarchaeon of the genus pyrobaculum able to grow with various electron acceptors.</title>
        <authorList>
            <person name="Mardanov A.V."/>
            <person name="Gumerov V.M."/>
            <person name="Slobodkina G.B."/>
            <person name="Beletsky A.V."/>
            <person name="Bonch-Osmolovskaya E.A."/>
            <person name="Ravin N.V."/>
            <person name="Skryabin K.G."/>
        </authorList>
    </citation>
    <scope>NUCLEOTIDE SEQUENCE [LARGE SCALE GENOMIC DNA]</scope>
    <source>
        <strain evidence="1 2">1860</strain>
    </source>
</reference>
<organism evidence="1 2">
    <name type="scientific">Pyrobaculum ferrireducens</name>
    <dbReference type="NCBI Taxonomy" id="1104324"/>
    <lineage>
        <taxon>Archaea</taxon>
        <taxon>Thermoproteota</taxon>
        <taxon>Thermoprotei</taxon>
        <taxon>Thermoproteales</taxon>
        <taxon>Thermoproteaceae</taxon>
        <taxon>Pyrobaculum</taxon>
    </lineage>
</organism>
<dbReference type="HOGENOM" id="CLU_3302876_0_0_2"/>
<dbReference type="KEGG" id="pyr:P186_0946"/>
<gene>
    <name evidence="1" type="ORF">P186_0946</name>
</gene>
<protein>
    <submittedName>
        <fullName evidence="1">Uncharacterized protein</fullName>
    </submittedName>
</protein>
<keyword evidence="2" id="KW-1185">Reference proteome</keyword>
<dbReference type="BioCyc" id="PSP1104324:GJSN-926-MONOMER"/>
<proteinExistence type="predicted"/>
<dbReference type="EMBL" id="CP003098">
    <property type="protein sequence ID" value="AET32387.1"/>
    <property type="molecule type" value="Genomic_DNA"/>
</dbReference>